<gene>
    <name evidence="2" type="ORF">E0F76_05355</name>
</gene>
<proteinExistence type="predicted"/>
<dbReference type="AlphaFoldDB" id="A0A4R5CHM5"/>
<feature type="signal peptide" evidence="1">
    <location>
        <begin position="1"/>
        <end position="22"/>
    </location>
</feature>
<evidence type="ECO:0000313" key="2">
    <source>
        <dbReference type="EMBL" id="TDD98556.1"/>
    </source>
</evidence>
<dbReference type="EMBL" id="SMFK01000002">
    <property type="protein sequence ID" value="TDD98556.1"/>
    <property type="molecule type" value="Genomic_DNA"/>
</dbReference>
<comment type="caution">
    <text evidence="2">The sequence shown here is derived from an EMBL/GenBank/DDBJ whole genome shotgun (WGS) entry which is preliminary data.</text>
</comment>
<reference evidence="2 3" key="1">
    <citation type="submission" date="2019-03" db="EMBL/GenBank/DDBJ databases">
        <title>Flavobacterium AR-3-4 sp. nov. isolated from arctic soil.</title>
        <authorList>
            <person name="Chaudhary D.K."/>
        </authorList>
    </citation>
    <scope>NUCLEOTIDE SEQUENCE [LARGE SCALE GENOMIC DNA]</scope>
    <source>
        <strain evidence="2 3">AR-3-4</strain>
    </source>
</reference>
<dbReference type="OrthoDB" id="1342673at2"/>
<dbReference type="Proteomes" id="UP000295479">
    <property type="component" value="Unassembled WGS sequence"/>
</dbReference>
<keyword evidence="3" id="KW-1185">Reference proteome</keyword>
<organism evidence="2 3">
    <name type="scientific">Flavobacterium cellulosilyticum</name>
    <dbReference type="NCBI Taxonomy" id="2541731"/>
    <lineage>
        <taxon>Bacteria</taxon>
        <taxon>Pseudomonadati</taxon>
        <taxon>Bacteroidota</taxon>
        <taxon>Flavobacteriia</taxon>
        <taxon>Flavobacteriales</taxon>
        <taxon>Flavobacteriaceae</taxon>
        <taxon>Flavobacterium</taxon>
    </lineage>
</organism>
<feature type="chain" id="PRO_5020944241" description="DUF4369 domain-containing protein" evidence="1">
    <location>
        <begin position="23"/>
        <end position="429"/>
    </location>
</feature>
<evidence type="ECO:0008006" key="4">
    <source>
        <dbReference type="Google" id="ProtNLM"/>
    </source>
</evidence>
<evidence type="ECO:0000313" key="3">
    <source>
        <dbReference type="Proteomes" id="UP000295479"/>
    </source>
</evidence>
<protein>
    <recommendedName>
        <fullName evidence="4">DUF4369 domain-containing protein</fullName>
    </recommendedName>
</protein>
<sequence>MKPKMIKILFLFCLSFPMVNQAQLSTKVIKSFPAHIIIKIYDVASKIELSEENQLKIGKKLYTSDSLANVSLANGESVSKIKKYYPPGKKFLIGILKPEELDTYLYELDKKNRFLLALKSSTILHLEPQQTLEIRKQEKLLDSLKITDYLQKHQFCNRKLDSILSKKQYASLMNLAYADESKKETDNDWKNIQKLKLVPTKDSSRVYSQLYAYNLEKNSFLDSHSKKFDTKQSTEIKNLIVLEKQPPVLTRYNILSNFIYKLNLFSIAIQYEKELNLNPTQIDSLLSRYRELELMKYKDKEENQLLKKTATYTLYENKAIVTILDPKQLAILLTNKNKKNAIQIAQENWKELEQQGLTNGYDKNSQLQEFAKYNLNFLVASDRLKMNNNPINMFKKRDVELKKPELLKQLDAIKRSEKYTKVAKNQLKW</sequence>
<keyword evidence="1" id="KW-0732">Signal</keyword>
<name>A0A4R5CHM5_9FLAO</name>
<dbReference type="RefSeq" id="WP_132002409.1">
    <property type="nucleotide sequence ID" value="NZ_SMFK01000002.1"/>
</dbReference>
<accession>A0A4R5CHM5</accession>
<evidence type="ECO:0000256" key="1">
    <source>
        <dbReference type="SAM" id="SignalP"/>
    </source>
</evidence>